<feature type="repeat" description="PPR" evidence="3">
    <location>
        <begin position="219"/>
        <end position="253"/>
    </location>
</feature>
<dbReference type="Pfam" id="PF01535">
    <property type="entry name" value="PPR"/>
    <property type="match status" value="1"/>
</dbReference>
<accession>A0A2N9FFL8</accession>
<dbReference type="PANTHER" id="PTHR47447">
    <property type="entry name" value="OS03G0856100 PROTEIN"/>
    <property type="match status" value="1"/>
</dbReference>
<dbReference type="PANTHER" id="PTHR47447:SF28">
    <property type="entry name" value="PENTACOTRIPEPTIDE-REPEAT REGION OF PRORP DOMAIN-CONTAINING PROTEIN"/>
    <property type="match status" value="1"/>
</dbReference>
<protein>
    <recommendedName>
        <fullName evidence="5">Pentacotripeptide-repeat region of PRORP domain-containing protein</fullName>
    </recommendedName>
</protein>
<feature type="repeat" description="PPR" evidence="3">
    <location>
        <begin position="359"/>
        <end position="393"/>
    </location>
</feature>
<evidence type="ECO:0000256" key="3">
    <source>
        <dbReference type="PROSITE-ProRule" id="PRU00708"/>
    </source>
</evidence>
<dbReference type="InterPro" id="IPR011990">
    <property type="entry name" value="TPR-like_helical_dom_sf"/>
</dbReference>
<feature type="repeat" description="PPR" evidence="3">
    <location>
        <begin position="148"/>
        <end position="182"/>
    </location>
</feature>
<dbReference type="NCBIfam" id="TIGR00756">
    <property type="entry name" value="PPR"/>
    <property type="match status" value="6"/>
</dbReference>
<evidence type="ECO:0000256" key="1">
    <source>
        <dbReference type="ARBA" id="ARBA00007626"/>
    </source>
</evidence>
<evidence type="ECO:0000256" key="2">
    <source>
        <dbReference type="ARBA" id="ARBA00022737"/>
    </source>
</evidence>
<dbReference type="AlphaFoldDB" id="A0A2N9FFL8"/>
<dbReference type="Pfam" id="PF13041">
    <property type="entry name" value="PPR_2"/>
    <property type="match status" value="3"/>
</dbReference>
<evidence type="ECO:0000313" key="4">
    <source>
        <dbReference type="EMBL" id="SPC85649.1"/>
    </source>
</evidence>
<dbReference type="Pfam" id="PF12854">
    <property type="entry name" value="PPR_1"/>
    <property type="match status" value="1"/>
</dbReference>
<organism evidence="4">
    <name type="scientific">Fagus sylvatica</name>
    <name type="common">Beechnut</name>
    <dbReference type="NCBI Taxonomy" id="28930"/>
    <lineage>
        <taxon>Eukaryota</taxon>
        <taxon>Viridiplantae</taxon>
        <taxon>Streptophyta</taxon>
        <taxon>Embryophyta</taxon>
        <taxon>Tracheophyta</taxon>
        <taxon>Spermatophyta</taxon>
        <taxon>Magnoliopsida</taxon>
        <taxon>eudicotyledons</taxon>
        <taxon>Gunneridae</taxon>
        <taxon>Pentapetalae</taxon>
        <taxon>rosids</taxon>
        <taxon>fabids</taxon>
        <taxon>Fagales</taxon>
        <taxon>Fagaceae</taxon>
        <taxon>Fagus</taxon>
    </lineage>
</organism>
<proteinExistence type="inferred from homology"/>
<gene>
    <name evidence="4" type="ORF">FSB_LOCUS13531</name>
</gene>
<feature type="repeat" description="PPR" evidence="3">
    <location>
        <begin position="324"/>
        <end position="358"/>
    </location>
</feature>
<dbReference type="InterPro" id="IPR002885">
    <property type="entry name" value="PPR_rpt"/>
</dbReference>
<name>A0A2N9FFL8_FAGSY</name>
<keyword evidence="2" id="KW-0677">Repeat</keyword>
<reference evidence="4" key="1">
    <citation type="submission" date="2018-02" db="EMBL/GenBank/DDBJ databases">
        <authorList>
            <person name="Cohen D.B."/>
            <person name="Kent A.D."/>
        </authorList>
    </citation>
    <scope>NUCLEOTIDE SEQUENCE</scope>
</reference>
<feature type="repeat" description="PPR" evidence="3">
    <location>
        <begin position="289"/>
        <end position="323"/>
    </location>
</feature>
<comment type="similarity">
    <text evidence="1">Belongs to the PPR family. P subfamily.</text>
</comment>
<dbReference type="EMBL" id="OIVN01000791">
    <property type="protein sequence ID" value="SPC85649.1"/>
    <property type="molecule type" value="Genomic_DNA"/>
</dbReference>
<sequence>MKPSKPISTFRLSSLLRLQKDPTLALQLFQNPNSNPTKPFRYSLLSYDLIITKLGRAKMFDTMEQILHQLNQETRFSPTEIIFCNVISFYARARLPDCALQTFFRIPDFRCHRTVKSLNSLLDALSKCGEFHKVREMFLGIHKYGTPDACTYNILIKACCRSGSFDDACNVFDEMRRKGVCPNVVTFGTLIYQLCLNFKLKEAFKLKEYMVKVYGVKPNVFVYTSMIKGLCGIGELSLAFSLKEEMVRNKLKLDSAVYSTLISVLFEVERKEEAFGLLEEMKDVGCKPDTVTYNVMINGFCKEKNFEAAFRILDEIVAKGYKRDVISYNVIIGSLCKEGKWSEARDLLEDMPRRGVPPDVVSYRTLFDGLCDWMQFKEAAFVLDEMIFKGFVPRHASINMLVDGLCQEGNMELLLTVLDSLGKGNNIGVDTWKMAIFMVCKKDKLSNSSDVIDTLKCLYATHYLHSLAIVSRIVWLRRSKVKWVGLKHKAIGLAQPKACASSQAQDLIIGSAATKVDQTHFSADPEPSTHFPYSIDPNNVRDFCSSSSDVNDGELEPTLVLNGAGIECVQDDSPPSPLGEPISGCLFTWIIGGEDDGTLLALALVLVEELGGEPVSPLYCEPLSMETKLEGVDLQMVRGLWGNSFVDWEFLPVVGSVGRVLLLWDNRVLEKLDFVVNNLSVSCLWKGVSDGLEWVGTRLYGPTNDLLC</sequence>
<feature type="repeat" description="PPR" evidence="3">
    <location>
        <begin position="254"/>
        <end position="288"/>
    </location>
</feature>
<evidence type="ECO:0008006" key="5">
    <source>
        <dbReference type="Google" id="ProtNLM"/>
    </source>
</evidence>
<dbReference type="PROSITE" id="PS51375">
    <property type="entry name" value="PPR"/>
    <property type="match status" value="6"/>
</dbReference>
<dbReference type="Gene3D" id="1.25.40.10">
    <property type="entry name" value="Tetratricopeptide repeat domain"/>
    <property type="match status" value="5"/>
</dbReference>